<evidence type="ECO:0000313" key="8">
    <source>
        <dbReference type="EMBL" id="KAJ1970187.1"/>
    </source>
</evidence>
<dbReference type="PIRSF" id="PIRSF006060">
    <property type="entry name" value="AA_transporter"/>
    <property type="match status" value="1"/>
</dbReference>
<keyword evidence="3 7" id="KW-0812">Transmembrane</keyword>
<proteinExistence type="predicted"/>
<protein>
    <recommendedName>
        <fullName evidence="10">Amino acid permease</fullName>
    </recommendedName>
</protein>
<evidence type="ECO:0000256" key="4">
    <source>
        <dbReference type="ARBA" id="ARBA00022989"/>
    </source>
</evidence>
<dbReference type="PANTHER" id="PTHR43243:SF4">
    <property type="entry name" value="CATIONIC AMINO ACID TRANSPORTER 4"/>
    <property type="match status" value="1"/>
</dbReference>
<feature type="transmembrane region" description="Helical" evidence="7">
    <location>
        <begin position="424"/>
        <end position="446"/>
    </location>
</feature>
<dbReference type="Pfam" id="PF13520">
    <property type="entry name" value="AA_permease_2"/>
    <property type="match status" value="1"/>
</dbReference>
<feature type="transmembrane region" description="Helical" evidence="7">
    <location>
        <begin position="222"/>
        <end position="242"/>
    </location>
</feature>
<evidence type="ECO:0000256" key="6">
    <source>
        <dbReference type="SAM" id="MobiDB-lite"/>
    </source>
</evidence>
<evidence type="ECO:0000256" key="7">
    <source>
        <dbReference type="SAM" id="Phobius"/>
    </source>
</evidence>
<evidence type="ECO:0008006" key="10">
    <source>
        <dbReference type="Google" id="ProtNLM"/>
    </source>
</evidence>
<sequence length="558" mass="60299">MADYDKVSVSHSPGSAEVYGDRRPGENAFKHRLRLLVNRKKVDTILQEGEDSGMKRSLGPFDLAFVGIGAIIGGGIFVLTGVAAAQHSGPAIIISFIIAGVCAGFAAFSYSELSSMVPISGSAYTYTYATMGELLAWVIGWDLILEYMVGAATVAVSWSSYLSAFFKDAFNWTLSTSTTTAPVVWKNGTFLKTGAVLNIPAMIIVVLMTALLVVGVRESATVNGIIVIFKILVVLIFVFGACNKVDPANYQPFIPPEQDGRYGGLGVIKAAKTVFFAYIGFDVVSTAAQEAKNPKRDLPIGIITSLVICTALYIATATVVVGLRPYYELDVAHPISFALETFSNTRWLRIIVDLGAVLGLMSVILVMIMGQSRVFHTMANDGLFPGILARLHPRFKTPYIPTIIVGACCAMLAGFLPVDLLGDMTSVGTLLAFFLVHAGVIILRFTHPDVPRGFRVPLGPFVFPVLGGIISIALIAMSDVDTIYRLFIWLGVGLVIYAFYGHRKSRLNFPRPEDQEVVSYTRAEKDDVDNGTEGVSQTDTPYSPTTTMPMPVPTLHHA</sequence>
<feature type="transmembrane region" description="Helical" evidence="7">
    <location>
        <begin position="91"/>
        <end position="111"/>
    </location>
</feature>
<feature type="compositionally biased region" description="Low complexity" evidence="6">
    <location>
        <begin position="538"/>
        <end position="549"/>
    </location>
</feature>
<feature type="transmembrane region" description="Helical" evidence="7">
    <location>
        <begin position="483"/>
        <end position="501"/>
    </location>
</feature>
<evidence type="ECO:0000256" key="3">
    <source>
        <dbReference type="ARBA" id="ARBA00022692"/>
    </source>
</evidence>
<dbReference type="EMBL" id="JANBPY010000003">
    <property type="protein sequence ID" value="KAJ1970187.1"/>
    <property type="molecule type" value="Genomic_DNA"/>
</dbReference>
<feature type="transmembrane region" description="Helical" evidence="7">
    <location>
        <begin position="195"/>
        <end position="216"/>
    </location>
</feature>
<comment type="subcellular location">
    <subcellularLocation>
        <location evidence="1">Membrane</location>
        <topology evidence="1">Multi-pass membrane protein</topology>
    </subcellularLocation>
</comment>
<dbReference type="PANTHER" id="PTHR43243">
    <property type="entry name" value="INNER MEMBRANE TRANSPORTER YGJI-RELATED"/>
    <property type="match status" value="1"/>
</dbReference>
<feature type="region of interest" description="Disordered" evidence="6">
    <location>
        <begin position="522"/>
        <end position="558"/>
    </location>
</feature>
<evidence type="ECO:0000256" key="1">
    <source>
        <dbReference type="ARBA" id="ARBA00004141"/>
    </source>
</evidence>
<feature type="transmembrane region" description="Helical" evidence="7">
    <location>
        <begin position="458"/>
        <end position="477"/>
    </location>
</feature>
<dbReference type="InterPro" id="IPR002293">
    <property type="entry name" value="AA/rel_permease1"/>
</dbReference>
<dbReference type="Gene3D" id="1.20.1740.10">
    <property type="entry name" value="Amino acid/polyamine transporter I"/>
    <property type="match status" value="1"/>
</dbReference>
<gene>
    <name evidence="8" type="ORF">IWQ62_000096</name>
</gene>
<feature type="transmembrane region" description="Helical" evidence="7">
    <location>
        <begin position="302"/>
        <end position="327"/>
    </location>
</feature>
<feature type="region of interest" description="Disordered" evidence="6">
    <location>
        <begin position="1"/>
        <end position="23"/>
    </location>
</feature>
<feature type="transmembrane region" description="Helical" evidence="7">
    <location>
        <begin position="399"/>
        <end position="418"/>
    </location>
</feature>
<keyword evidence="5 7" id="KW-0472">Membrane</keyword>
<keyword evidence="4 7" id="KW-1133">Transmembrane helix</keyword>
<evidence type="ECO:0000256" key="5">
    <source>
        <dbReference type="ARBA" id="ARBA00023136"/>
    </source>
</evidence>
<dbReference type="AlphaFoldDB" id="A0A9W8AZ19"/>
<dbReference type="GO" id="GO:0015171">
    <property type="term" value="F:amino acid transmembrane transporter activity"/>
    <property type="evidence" value="ECO:0007669"/>
    <property type="project" value="TreeGrafter"/>
</dbReference>
<keyword evidence="2" id="KW-0813">Transport</keyword>
<evidence type="ECO:0000313" key="9">
    <source>
        <dbReference type="Proteomes" id="UP001150925"/>
    </source>
</evidence>
<accession>A0A9W8AZ19</accession>
<comment type="caution">
    <text evidence="8">The sequence shown here is derived from an EMBL/GenBank/DDBJ whole genome shotgun (WGS) entry which is preliminary data.</text>
</comment>
<dbReference type="GO" id="GO:0016020">
    <property type="term" value="C:membrane"/>
    <property type="evidence" value="ECO:0007669"/>
    <property type="project" value="UniProtKB-SubCell"/>
</dbReference>
<feature type="transmembrane region" description="Helical" evidence="7">
    <location>
        <begin position="63"/>
        <end position="85"/>
    </location>
</feature>
<organism evidence="8 9">
    <name type="scientific">Dispira parvispora</name>
    <dbReference type="NCBI Taxonomy" id="1520584"/>
    <lineage>
        <taxon>Eukaryota</taxon>
        <taxon>Fungi</taxon>
        <taxon>Fungi incertae sedis</taxon>
        <taxon>Zoopagomycota</taxon>
        <taxon>Kickxellomycotina</taxon>
        <taxon>Dimargaritomycetes</taxon>
        <taxon>Dimargaritales</taxon>
        <taxon>Dimargaritaceae</taxon>
        <taxon>Dispira</taxon>
    </lineage>
</organism>
<keyword evidence="9" id="KW-1185">Reference proteome</keyword>
<name>A0A9W8AZ19_9FUNG</name>
<feature type="transmembrane region" description="Helical" evidence="7">
    <location>
        <begin position="347"/>
        <end position="368"/>
    </location>
</feature>
<dbReference type="Proteomes" id="UP001150925">
    <property type="component" value="Unassembled WGS sequence"/>
</dbReference>
<dbReference type="OrthoDB" id="5982228at2759"/>
<evidence type="ECO:0000256" key="2">
    <source>
        <dbReference type="ARBA" id="ARBA00022448"/>
    </source>
</evidence>
<reference evidence="8" key="1">
    <citation type="submission" date="2022-07" db="EMBL/GenBank/DDBJ databases">
        <title>Phylogenomic reconstructions and comparative analyses of Kickxellomycotina fungi.</title>
        <authorList>
            <person name="Reynolds N.K."/>
            <person name="Stajich J.E."/>
            <person name="Barry K."/>
            <person name="Grigoriev I.V."/>
            <person name="Crous P."/>
            <person name="Smith M.E."/>
        </authorList>
    </citation>
    <scope>NUCLEOTIDE SEQUENCE</scope>
    <source>
        <strain evidence="8">RSA 1196</strain>
    </source>
</reference>